<name>A0A8S5QR22_9CAUD</name>
<reference evidence="1" key="1">
    <citation type="journal article" date="2021" name="Proc. Natl. Acad. Sci. U.S.A.">
        <title>A Catalog of Tens of Thousands of Viruses from Human Metagenomes Reveals Hidden Associations with Chronic Diseases.</title>
        <authorList>
            <person name="Tisza M.J."/>
            <person name="Buck C.B."/>
        </authorList>
    </citation>
    <scope>NUCLEOTIDE SEQUENCE</scope>
    <source>
        <strain evidence="1">CtgXL3</strain>
    </source>
</reference>
<accession>A0A8S5QR22</accession>
<dbReference type="EMBL" id="BK015712">
    <property type="protein sequence ID" value="DAE21528.1"/>
    <property type="molecule type" value="Genomic_DNA"/>
</dbReference>
<organism evidence="1">
    <name type="scientific">Myoviridae sp. ctgXL3</name>
    <dbReference type="NCBI Taxonomy" id="2826681"/>
    <lineage>
        <taxon>Viruses</taxon>
        <taxon>Duplodnaviria</taxon>
        <taxon>Heunggongvirae</taxon>
        <taxon>Uroviricota</taxon>
        <taxon>Caudoviricetes</taxon>
    </lineage>
</organism>
<sequence>MGNNVVGLHVTSGQGVTFESGCILLNIPYKTGVRLTASSAFNFSPFNKLCIRTRCTSADTIGKFNFIEKLNGVEIANYNNFVINKDDTFIVTDISAFHQTSIFELIVSNWYAPNNQLMIYHIYVE</sequence>
<protein>
    <submittedName>
        <fullName evidence="1">Uncharacterized protein</fullName>
    </submittedName>
</protein>
<evidence type="ECO:0000313" key="1">
    <source>
        <dbReference type="EMBL" id="DAE21528.1"/>
    </source>
</evidence>
<proteinExistence type="predicted"/>